<dbReference type="EMBL" id="JADEXP010000103">
    <property type="protein sequence ID" value="MBE9067564.1"/>
    <property type="molecule type" value="Genomic_DNA"/>
</dbReference>
<gene>
    <name evidence="2" type="ORF">IQ260_12930</name>
</gene>
<proteinExistence type="predicted"/>
<dbReference type="Gene3D" id="3.40.50.300">
    <property type="entry name" value="P-loop containing nucleotide triphosphate hydrolases"/>
    <property type="match status" value="2"/>
</dbReference>
<dbReference type="SUPFAM" id="SSF52540">
    <property type="entry name" value="P-loop containing nucleoside triphosphate hydrolases"/>
    <property type="match status" value="1"/>
</dbReference>
<dbReference type="RefSeq" id="WP_193993525.1">
    <property type="nucleotide sequence ID" value="NZ_JADEXP010000103.1"/>
</dbReference>
<feature type="domain" description="ATPase AAA-type core" evidence="1">
    <location>
        <begin position="24"/>
        <end position="307"/>
    </location>
</feature>
<dbReference type="Proteomes" id="UP000615026">
    <property type="component" value="Unassembled WGS sequence"/>
</dbReference>
<dbReference type="InterPro" id="IPR003959">
    <property type="entry name" value="ATPase_AAA_core"/>
</dbReference>
<name>A0A928ZUA2_LEPEC</name>
<protein>
    <submittedName>
        <fullName evidence="2">AAA family ATPase</fullName>
    </submittedName>
</protein>
<sequence length="359" mass="39699">MLTSIQIENFRCFDTLKVDGLSRVNLIAGKNNVGKTAFLEAIGMWASGSNPAGLTYLSGMRSLVEKVTSDIAQELLLAPLFKDFDESKTIHVEGSINYSGSHSLDIQSNRAIPNRISLNQEKYEAGLGSITSNLSQILTLRYVSPEGEPTENQFWIEGNNTFQGESAELATPPLSVAFISASGRQSSKVRSEMFGRLELMSSDYALVKSLQLVEPRLKRITTIVVSGFPILYGDIGLPRLVPLSLMGEGLNRLVSILLTLATNREGLVLIDEIENGLHHSVLSKIWQVISDAAHRFNVQVIATTHSYECIQAASDIFLTKDSDSDFRLHRLDRIKEKFRSVTYDDEALIGAMQGFLEVR</sequence>
<comment type="caution">
    <text evidence="2">The sequence shown here is derived from an EMBL/GenBank/DDBJ whole genome shotgun (WGS) entry which is preliminary data.</text>
</comment>
<accession>A0A928ZUA2</accession>
<dbReference type="PANTHER" id="PTHR43581:SF4">
    <property type="entry name" value="ATP_GTP PHOSPHATASE"/>
    <property type="match status" value="1"/>
</dbReference>
<dbReference type="InterPro" id="IPR027417">
    <property type="entry name" value="P-loop_NTPase"/>
</dbReference>
<organism evidence="2 3">
    <name type="scientific">Leptolyngbya cf. ectocarpi LEGE 11479</name>
    <dbReference type="NCBI Taxonomy" id="1828722"/>
    <lineage>
        <taxon>Bacteria</taxon>
        <taxon>Bacillati</taxon>
        <taxon>Cyanobacteriota</taxon>
        <taxon>Cyanophyceae</taxon>
        <taxon>Leptolyngbyales</taxon>
        <taxon>Leptolyngbyaceae</taxon>
        <taxon>Leptolyngbya group</taxon>
        <taxon>Leptolyngbya</taxon>
    </lineage>
</organism>
<evidence type="ECO:0000313" key="2">
    <source>
        <dbReference type="EMBL" id="MBE9067564.1"/>
    </source>
</evidence>
<keyword evidence="3" id="KW-1185">Reference proteome</keyword>
<evidence type="ECO:0000259" key="1">
    <source>
        <dbReference type="Pfam" id="PF13304"/>
    </source>
</evidence>
<dbReference type="PANTHER" id="PTHR43581">
    <property type="entry name" value="ATP/GTP PHOSPHATASE"/>
    <property type="match status" value="1"/>
</dbReference>
<dbReference type="GO" id="GO:0005524">
    <property type="term" value="F:ATP binding"/>
    <property type="evidence" value="ECO:0007669"/>
    <property type="project" value="InterPro"/>
</dbReference>
<dbReference type="InterPro" id="IPR051396">
    <property type="entry name" value="Bact_Antivir_Def_Nuclease"/>
</dbReference>
<evidence type="ECO:0000313" key="3">
    <source>
        <dbReference type="Proteomes" id="UP000615026"/>
    </source>
</evidence>
<dbReference type="AlphaFoldDB" id="A0A928ZUA2"/>
<dbReference type="GO" id="GO:0016887">
    <property type="term" value="F:ATP hydrolysis activity"/>
    <property type="evidence" value="ECO:0007669"/>
    <property type="project" value="InterPro"/>
</dbReference>
<reference evidence="2" key="1">
    <citation type="submission" date="2020-10" db="EMBL/GenBank/DDBJ databases">
        <authorList>
            <person name="Castelo-Branco R."/>
            <person name="Eusebio N."/>
            <person name="Adriana R."/>
            <person name="Vieira A."/>
            <person name="Brugerolle De Fraissinette N."/>
            <person name="Rezende De Castro R."/>
            <person name="Schneider M.P."/>
            <person name="Vasconcelos V."/>
            <person name="Leao P.N."/>
        </authorList>
    </citation>
    <scope>NUCLEOTIDE SEQUENCE</scope>
    <source>
        <strain evidence="2">LEGE 11479</strain>
    </source>
</reference>
<dbReference type="Pfam" id="PF13304">
    <property type="entry name" value="AAA_21"/>
    <property type="match status" value="1"/>
</dbReference>